<reference evidence="2 3" key="1">
    <citation type="journal article" date="2016" name="Mol. Biol. Evol.">
        <title>Comparative Genomics of Early-Diverging Mushroom-Forming Fungi Provides Insights into the Origins of Lignocellulose Decay Capabilities.</title>
        <authorList>
            <person name="Nagy L.G."/>
            <person name="Riley R."/>
            <person name="Tritt A."/>
            <person name="Adam C."/>
            <person name="Daum C."/>
            <person name="Floudas D."/>
            <person name="Sun H."/>
            <person name="Yadav J.S."/>
            <person name="Pangilinan J."/>
            <person name="Larsson K.H."/>
            <person name="Matsuura K."/>
            <person name="Barry K."/>
            <person name="Labutti K."/>
            <person name="Kuo R."/>
            <person name="Ohm R.A."/>
            <person name="Bhattacharya S.S."/>
            <person name="Shirouzu T."/>
            <person name="Yoshinaga Y."/>
            <person name="Martin F.M."/>
            <person name="Grigoriev I.V."/>
            <person name="Hibbett D.S."/>
        </authorList>
    </citation>
    <scope>NUCLEOTIDE SEQUENCE [LARGE SCALE GENOMIC DNA]</scope>
    <source>
        <strain evidence="2 3">HHB12733</strain>
    </source>
</reference>
<dbReference type="EMBL" id="KV423963">
    <property type="protein sequence ID" value="KZT57453.1"/>
    <property type="molecule type" value="Genomic_DNA"/>
</dbReference>
<accession>A0A165G0Q2</accession>
<feature type="region of interest" description="Disordered" evidence="1">
    <location>
        <begin position="57"/>
        <end position="120"/>
    </location>
</feature>
<dbReference type="InParanoid" id="A0A165G0Q2"/>
<keyword evidence="3" id="KW-1185">Reference proteome</keyword>
<sequence length="120" mass="12554">MHAPTASDVHPIHTAQTGGEAMHGGAQSAPSCIIIVQALGDCMALYGIVLYCVAPKSSLGPRNVSGGLMPPARRVARSELKQGGSGPGRPPHALPKRTSLKRPRVDRPRHTVALSDLSHL</sequence>
<proteinExistence type="predicted"/>
<name>A0A165G0Q2_9BASI</name>
<gene>
    <name evidence="2" type="ORF">CALCODRAFT_281176</name>
</gene>
<feature type="region of interest" description="Disordered" evidence="1">
    <location>
        <begin position="1"/>
        <end position="26"/>
    </location>
</feature>
<evidence type="ECO:0000313" key="2">
    <source>
        <dbReference type="EMBL" id="KZT57453.1"/>
    </source>
</evidence>
<dbReference type="AlphaFoldDB" id="A0A165G0Q2"/>
<protein>
    <submittedName>
        <fullName evidence="2">Uncharacterized protein</fullName>
    </submittedName>
</protein>
<evidence type="ECO:0000313" key="3">
    <source>
        <dbReference type="Proteomes" id="UP000076842"/>
    </source>
</evidence>
<organism evidence="2 3">
    <name type="scientific">Calocera cornea HHB12733</name>
    <dbReference type="NCBI Taxonomy" id="1353952"/>
    <lineage>
        <taxon>Eukaryota</taxon>
        <taxon>Fungi</taxon>
        <taxon>Dikarya</taxon>
        <taxon>Basidiomycota</taxon>
        <taxon>Agaricomycotina</taxon>
        <taxon>Dacrymycetes</taxon>
        <taxon>Dacrymycetales</taxon>
        <taxon>Dacrymycetaceae</taxon>
        <taxon>Calocera</taxon>
    </lineage>
</organism>
<evidence type="ECO:0000256" key="1">
    <source>
        <dbReference type="SAM" id="MobiDB-lite"/>
    </source>
</evidence>
<dbReference type="Proteomes" id="UP000076842">
    <property type="component" value="Unassembled WGS sequence"/>
</dbReference>